<evidence type="ECO:0000313" key="2">
    <source>
        <dbReference type="Proteomes" id="UP000299102"/>
    </source>
</evidence>
<name>A0A4C1ZQQ3_EUMVA</name>
<proteinExistence type="predicted"/>
<sequence length="110" mass="11970">MNIKTEYDGEDPDTIQEPGATYSHLHDALMVGTTNLLIKEEDDFIVKTENEVNELMIEQELDIGPTVLQPKITSSALLPSDQADSHAYPDTSFCDGATRAPLAAGEFATT</sequence>
<gene>
    <name evidence="1" type="ORF">EVAR_102908_1</name>
</gene>
<reference evidence="1 2" key="1">
    <citation type="journal article" date="2019" name="Commun. Biol.">
        <title>The bagworm genome reveals a unique fibroin gene that provides high tensile strength.</title>
        <authorList>
            <person name="Kono N."/>
            <person name="Nakamura H."/>
            <person name="Ohtoshi R."/>
            <person name="Tomita M."/>
            <person name="Numata K."/>
            <person name="Arakawa K."/>
        </authorList>
    </citation>
    <scope>NUCLEOTIDE SEQUENCE [LARGE SCALE GENOMIC DNA]</scope>
</reference>
<comment type="caution">
    <text evidence="1">The sequence shown here is derived from an EMBL/GenBank/DDBJ whole genome shotgun (WGS) entry which is preliminary data.</text>
</comment>
<dbReference type="AlphaFoldDB" id="A0A4C1ZQQ3"/>
<keyword evidence="2" id="KW-1185">Reference proteome</keyword>
<dbReference type="Proteomes" id="UP000299102">
    <property type="component" value="Unassembled WGS sequence"/>
</dbReference>
<protein>
    <submittedName>
        <fullName evidence="1">Uncharacterized protein</fullName>
    </submittedName>
</protein>
<dbReference type="EMBL" id="BGZK01001964">
    <property type="protein sequence ID" value="GBP88895.1"/>
    <property type="molecule type" value="Genomic_DNA"/>
</dbReference>
<accession>A0A4C1ZQQ3</accession>
<evidence type="ECO:0000313" key="1">
    <source>
        <dbReference type="EMBL" id="GBP88895.1"/>
    </source>
</evidence>
<organism evidence="1 2">
    <name type="scientific">Eumeta variegata</name>
    <name type="common">Bagworm moth</name>
    <name type="synonym">Eumeta japonica</name>
    <dbReference type="NCBI Taxonomy" id="151549"/>
    <lineage>
        <taxon>Eukaryota</taxon>
        <taxon>Metazoa</taxon>
        <taxon>Ecdysozoa</taxon>
        <taxon>Arthropoda</taxon>
        <taxon>Hexapoda</taxon>
        <taxon>Insecta</taxon>
        <taxon>Pterygota</taxon>
        <taxon>Neoptera</taxon>
        <taxon>Endopterygota</taxon>
        <taxon>Lepidoptera</taxon>
        <taxon>Glossata</taxon>
        <taxon>Ditrysia</taxon>
        <taxon>Tineoidea</taxon>
        <taxon>Psychidae</taxon>
        <taxon>Oiketicinae</taxon>
        <taxon>Eumeta</taxon>
    </lineage>
</organism>